<evidence type="ECO:0000313" key="3">
    <source>
        <dbReference type="Proteomes" id="UP001280121"/>
    </source>
</evidence>
<protein>
    <submittedName>
        <fullName evidence="2">Uncharacterized protein</fullName>
    </submittedName>
</protein>
<evidence type="ECO:0000256" key="1">
    <source>
        <dbReference type="SAM" id="MobiDB-lite"/>
    </source>
</evidence>
<dbReference type="EMBL" id="JANJYI010000009">
    <property type="protein sequence ID" value="KAK2637340.1"/>
    <property type="molecule type" value="Genomic_DNA"/>
</dbReference>
<evidence type="ECO:0000313" key="2">
    <source>
        <dbReference type="EMBL" id="KAK2637340.1"/>
    </source>
</evidence>
<sequence>MSFTFPWNNQSHVLQSNEDLMIVFEEFDRRSKPVIEFDLNLYPLAVEFPDDDVQQLLTIVAQPDISNGGPYATSVKPDILNGGPTAVSDEGDVSDESEGSDVDNEYEFIEEPDGDADSNVSLDYECEEVNDGRHDHCDPDGEDTCLLDSSDEETGLIKMVKYCRQYQWRPDPHGSIKIRER</sequence>
<accession>A0AAD9TJL3</accession>
<feature type="compositionally biased region" description="Acidic residues" evidence="1">
    <location>
        <begin position="89"/>
        <end position="102"/>
    </location>
</feature>
<dbReference type="AlphaFoldDB" id="A0AAD9TJL3"/>
<proteinExistence type="predicted"/>
<reference evidence="2" key="1">
    <citation type="journal article" date="2023" name="Plant J.">
        <title>Genome sequences and population genomics provide insights into the demographic history, inbreeding, and mutation load of two 'living fossil' tree species of Dipteronia.</title>
        <authorList>
            <person name="Feng Y."/>
            <person name="Comes H.P."/>
            <person name="Chen J."/>
            <person name="Zhu S."/>
            <person name="Lu R."/>
            <person name="Zhang X."/>
            <person name="Li P."/>
            <person name="Qiu J."/>
            <person name="Olsen K.M."/>
            <person name="Qiu Y."/>
        </authorList>
    </citation>
    <scope>NUCLEOTIDE SEQUENCE</scope>
    <source>
        <strain evidence="2">KIB01</strain>
    </source>
</reference>
<dbReference type="Proteomes" id="UP001280121">
    <property type="component" value="Unassembled WGS sequence"/>
</dbReference>
<comment type="caution">
    <text evidence="2">The sequence shown here is derived from an EMBL/GenBank/DDBJ whole genome shotgun (WGS) entry which is preliminary data.</text>
</comment>
<organism evidence="2 3">
    <name type="scientific">Dipteronia dyeriana</name>
    <dbReference type="NCBI Taxonomy" id="168575"/>
    <lineage>
        <taxon>Eukaryota</taxon>
        <taxon>Viridiplantae</taxon>
        <taxon>Streptophyta</taxon>
        <taxon>Embryophyta</taxon>
        <taxon>Tracheophyta</taxon>
        <taxon>Spermatophyta</taxon>
        <taxon>Magnoliopsida</taxon>
        <taxon>eudicotyledons</taxon>
        <taxon>Gunneridae</taxon>
        <taxon>Pentapetalae</taxon>
        <taxon>rosids</taxon>
        <taxon>malvids</taxon>
        <taxon>Sapindales</taxon>
        <taxon>Sapindaceae</taxon>
        <taxon>Hippocastanoideae</taxon>
        <taxon>Acereae</taxon>
        <taxon>Dipteronia</taxon>
    </lineage>
</organism>
<name>A0AAD9TJL3_9ROSI</name>
<keyword evidence="3" id="KW-1185">Reference proteome</keyword>
<gene>
    <name evidence="2" type="ORF">Ddye_032132</name>
</gene>
<feature type="region of interest" description="Disordered" evidence="1">
    <location>
        <begin position="75"/>
        <end position="102"/>
    </location>
</feature>